<gene>
    <name evidence="1" type="ORF">E3T48_12765</name>
</gene>
<sequence length="98" mass="10826">MVERTVVELTVVELTVVELTVVEPVETTSRDLVSTGSTTGCSTTGCAPCGGFPPRRSGCQPDAADSTRRECWIQALWLEEDHEHDRNNNTHDERRPEG</sequence>
<name>A0A4V3IUZ1_9MICO</name>
<protein>
    <submittedName>
        <fullName evidence="1">Uncharacterized protein</fullName>
    </submittedName>
</protein>
<organism evidence="1 2">
    <name type="scientific">Cryobacterium fucosi</name>
    <dbReference type="NCBI Taxonomy" id="1259157"/>
    <lineage>
        <taxon>Bacteria</taxon>
        <taxon>Bacillati</taxon>
        <taxon>Actinomycetota</taxon>
        <taxon>Actinomycetes</taxon>
        <taxon>Micrococcales</taxon>
        <taxon>Microbacteriaceae</taxon>
        <taxon>Cryobacterium</taxon>
    </lineage>
</organism>
<reference evidence="1 2" key="1">
    <citation type="submission" date="2019-03" db="EMBL/GenBank/DDBJ databases">
        <title>Genomics of glacier-inhabiting Cryobacterium strains.</title>
        <authorList>
            <person name="Liu Q."/>
            <person name="Xin Y.-H."/>
        </authorList>
    </citation>
    <scope>NUCLEOTIDE SEQUENCE [LARGE SCALE GENOMIC DNA]</scope>
    <source>
        <strain evidence="1 2">Hh4</strain>
    </source>
</reference>
<proteinExistence type="predicted"/>
<accession>A0A4V3IUZ1</accession>
<evidence type="ECO:0000313" key="2">
    <source>
        <dbReference type="Proteomes" id="UP000298313"/>
    </source>
</evidence>
<comment type="caution">
    <text evidence="1">The sequence shown here is derived from an EMBL/GenBank/DDBJ whole genome shotgun (WGS) entry which is preliminary data.</text>
</comment>
<evidence type="ECO:0000313" key="1">
    <source>
        <dbReference type="EMBL" id="TFD74786.1"/>
    </source>
</evidence>
<dbReference type="EMBL" id="SOHH01000087">
    <property type="protein sequence ID" value="TFD74786.1"/>
    <property type="molecule type" value="Genomic_DNA"/>
</dbReference>
<dbReference type="Proteomes" id="UP000298313">
    <property type="component" value="Unassembled WGS sequence"/>
</dbReference>
<keyword evidence="2" id="KW-1185">Reference proteome</keyword>
<dbReference type="AlphaFoldDB" id="A0A4V3IUZ1"/>